<reference evidence="2 3" key="1">
    <citation type="submission" date="2021-06" db="EMBL/GenBank/DDBJ databases">
        <authorList>
            <person name="Palmer J.M."/>
        </authorList>
    </citation>
    <scope>NUCLEOTIDE SEQUENCE [LARGE SCALE GENOMIC DNA]</scope>
    <source>
        <strain evidence="3">if_2019</strain>
        <tissue evidence="2">Muscle</tissue>
    </source>
</reference>
<sequence>MGFLLRLVVASLLTVETCKVKALYMPSMAVEPVFPVGNPSKPHTTLEELSYAPWLPMSPLALPQQKPGIDEHQFPNEPKFPVGLVHEVHPPMLPFEPKYLVGGPVPHVQPPRLLVEPKYPIGGPVPQVKPPWFPGKPPCSFGSPAGPCRPPVYPVEPKYPIGGPVPQVKPPWFPGKPPCSFGSPVGPCRPPVYSAEPKYPIGGLMPQVVPPQFPGKPPCSTGSPAESWLLEQMAISTLKALLVKGFRRSSSSKDSE</sequence>
<accession>A0ABV0TZ02</accession>
<proteinExistence type="predicted"/>
<keyword evidence="1" id="KW-0732">Signal</keyword>
<gene>
    <name evidence="2" type="ORF">ILYODFUR_030394</name>
</gene>
<comment type="caution">
    <text evidence="2">The sequence shown here is derived from an EMBL/GenBank/DDBJ whole genome shotgun (WGS) entry which is preliminary data.</text>
</comment>
<feature type="signal peptide" evidence="1">
    <location>
        <begin position="1"/>
        <end position="22"/>
    </location>
</feature>
<name>A0ABV0TZ02_9TELE</name>
<evidence type="ECO:0000256" key="1">
    <source>
        <dbReference type="SAM" id="SignalP"/>
    </source>
</evidence>
<organism evidence="2 3">
    <name type="scientific">Ilyodon furcidens</name>
    <name type="common">goldbreast splitfin</name>
    <dbReference type="NCBI Taxonomy" id="33524"/>
    <lineage>
        <taxon>Eukaryota</taxon>
        <taxon>Metazoa</taxon>
        <taxon>Chordata</taxon>
        <taxon>Craniata</taxon>
        <taxon>Vertebrata</taxon>
        <taxon>Euteleostomi</taxon>
        <taxon>Actinopterygii</taxon>
        <taxon>Neopterygii</taxon>
        <taxon>Teleostei</taxon>
        <taxon>Neoteleostei</taxon>
        <taxon>Acanthomorphata</taxon>
        <taxon>Ovalentaria</taxon>
        <taxon>Atherinomorphae</taxon>
        <taxon>Cyprinodontiformes</taxon>
        <taxon>Goodeidae</taxon>
        <taxon>Ilyodon</taxon>
    </lineage>
</organism>
<keyword evidence="3" id="KW-1185">Reference proteome</keyword>
<dbReference type="EMBL" id="JAHRIQ010050839">
    <property type="protein sequence ID" value="MEQ2238150.1"/>
    <property type="molecule type" value="Genomic_DNA"/>
</dbReference>
<feature type="chain" id="PRO_5045531771" evidence="1">
    <location>
        <begin position="23"/>
        <end position="256"/>
    </location>
</feature>
<protein>
    <submittedName>
        <fullName evidence="2">Uncharacterized protein</fullName>
    </submittedName>
</protein>
<dbReference type="Proteomes" id="UP001482620">
    <property type="component" value="Unassembled WGS sequence"/>
</dbReference>
<evidence type="ECO:0000313" key="2">
    <source>
        <dbReference type="EMBL" id="MEQ2238150.1"/>
    </source>
</evidence>
<evidence type="ECO:0000313" key="3">
    <source>
        <dbReference type="Proteomes" id="UP001482620"/>
    </source>
</evidence>